<proteinExistence type="predicted"/>
<dbReference type="Pfam" id="PF07728">
    <property type="entry name" value="AAA_5"/>
    <property type="match status" value="1"/>
</dbReference>
<dbReference type="InterPro" id="IPR027417">
    <property type="entry name" value="P-loop_NTPase"/>
</dbReference>
<dbReference type="GO" id="GO:0016887">
    <property type="term" value="F:ATP hydrolysis activity"/>
    <property type="evidence" value="ECO:0007669"/>
    <property type="project" value="InterPro"/>
</dbReference>
<dbReference type="AlphaFoldDB" id="A0A6C2YQB3"/>
<evidence type="ECO:0000256" key="1">
    <source>
        <dbReference type="SAM" id="MobiDB-lite"/>
    </source>
</evidence>
<dbReference type="Proteomes" id="UP000464378">
    <property type="component" value="Chromosome"/>
</dbReference>
<dbReference type="SUPFAM" id="SSF52540">
    <property type="entry name" value="P-loop containing nucleoside triphosphate hydrolases"/>
    <property type="match status" value="1"/>
</dbReference>
<dbReference type="InParanoid" id="A0A6C2YQB3"/>
<evidence type="ECO:0000313" key="4">
    <source>
        <dbReference type="Proteomes" id="UP000464378"/>
    </source>
</evidence>
<gene>
    <name evidence="3" type="ORF">GMBLW1_06010</name>
</gene>
<dbReference type="FunCoup" id="A0A6C2YQB3">
    <property type="interactions" value="16"/>
</dbReference>
<dbReference type="EMBL" id="LR586016">
    <property type="protein sequence ID" value="VIP03359.1"/>
    <property type="molecule type" value="Genomic_DNA"/>
</dbReference>
<dbReference type="GO" id="GO:0005524">
    <property type="term" value="F:ATP binding"/>
    <property type="evidence" value="ECO:0007669"/>
    <property type="project" value="InterPro"/>
</dbReference>
<feature type="compositionally biased region" description="Low complexity" evidence="1">
    <location>
        <begin position="7"/>
        <end position="49"/>
    </location>
</feature>
<feature type="domain" description="ATPase dynein-related AAA" evidence="2">
    <location>
        <begin position="129"/>
        <end position="271"/>
    </location>
</feature>
<sequence>MAKKSAKSAAAAPTESPAEVTTETTTTPVAATPAVSSTPAPAPAAAAKSGGDTILRQPAEVKYADELAYLIGVDTAPRPFTWRLSPRMVRTFILGSKPSDKLDREIKQKFYGDPSVVERAIVTLASDRGLLLIGDPGTGKSWLAELLAAAVCGNSTHVVQGTAGTTEDQIKYSWNVAMVIAAGQSQQSLIPSPIMTAMKKGEIGRFEELTRCTSDVQDALISILSEKYVSVPELSGGDGVVFAQPGFNIIATANSRDRGVNDLSTALKRRFNFVQIPVVTNKKTEKEIVLFRTKELLARNQFSVDVPPALMDVLLQTFADMRQAAAAATSDDSKLESSLSTAEQIGVLEDAVLHGQFFGQSMLDSATLAKSIVGTLVRRIPEDVSILNKFWHSVVEKHAKEDKGEWVSFLQGGKDAMSNMS</sequence>
<organism evidence="3">
    <name type="scientific">Tuwongella immobilis</name>
    <dbReference type="NCBI Taxonomy" id="692036"/>
    <lineage>
        <taxon>Bacteria</taxon>
        <taxon>Pseudomonadati</taxon>
        <taxon>Planctomycetota</taxon>
        <taxon>Planctomycetia</taxon>
        <taxon>Gemmatales</taxon>
        <taxon>Gemmataceae</taxon>
        <taxon>Tuwongella</taxon>
    </lineage>
</organism>
<dbReference type="PANTHER" id="PTHR42759">
    <property type="entry name" value="MOXR FAMILY PROTEIN"/>
    <property type="match status" value="1"/>
</dbReference>
<feature type="region of interest" description="Disordered" evidence="1">
    <location>
        <begin position="1"/>
        <end position="51"/>
    </location>
</feature>
<accession>A0A6C2YQB3</accession>
<evidence type="ECO:0000313" key="3">
    <source>
        <dbReference type="EMBL" id="VIP03359.1"/>
    </source>
</evidence>
<reference evidence="3" key="1">
    <citation type="submission" date="2019-04" db="EMBL/GenBank/DDBJ databases">
        <authorList>
            <consortium name="Science for Life Laboratories"/>
        </authorList>
    </citation>
    <scope>NUCLEOTIDE SEQUENCE</scope>
    <source>
        <strain evidence="3">MBLW1</strain>
    </source>
</reference>
<keyword evidence="4" id="KW-1185">Reference proteome</keyword>
<dbReference type="KEGG" id="tim:GMBLW1_06010"/>
<dbReference type="EMBL" id="LR593887">
    <property type="protein sequence ID" value="VTS04090.1"/>
    <property type="molecule type" value="Genomic_DNA"/>
</dbReference>
<dbReference type="Gene3D" id="3.40.50.300">
    <property type="entry name" value="P-loop containing nucleotide triphosphate hydrolases"/>
    <property type="match status" value="1"/>
</dbReference>
<protein>
    <recommendedName>
        <fullName evidence="2">ATPase dynein-related AAA domain-containing protein</fullName>
    </recommendedName>
</protein>
<dbReference type="InterPro" id="IPR011704">
    <property type="entry name" value="ATPase_dyneun-rel_AAA"/>
</dbReference>
<dbReference type="InterPro" id="IPR050764">
    <property type="entry name" value="CbbQ/NirQ/NorQ/GpvN"/>
</dbReference>
<dbReference type="PANTHER" id="PTHR42759:SF1">
    <property type="entry name" value="MAGNESIUM-CHELATASE SUBUNIT CHLD"/>
    <property type="match status" value="1"/>
</dbReference>
<name>A0A6C2YQB3_9BACT</name>
<evidence type="ECO:0000259" key="2">
    <source>
        <dbReference type="Pfam" id="PF07728"/>
    </source>
</evidence>